<evidence type="ECO:0000259" key="4">
    <source>
        <dbReference type="Pfam" id="PF20866"/>
    </source>
</evidence>
<sequence length="260" mass="27185">MRACAPPPFAGAEPGAKAGVRRADEFADGVGHANGDTAHTKAAAELAADARWRAHDLLRLARLPAYEDEPPWVRDAWARAPFVVVRRALAATGFVAVGVRGNARAQRYGTWAEVADIEASVAPEDLLDTAPAPARRSLPAMRALVALRSASSPLAAFVWGPAGSSGFELATGVPCVTEASDLDLLVRAPQRLACAKARELQTALADQAAYAGLRIDVQLETPMGGVALAELAMDKPRVLVRDPAGARLVADPWASSAESA</sequence>
<dbReference type="Pfam" id="PF10620">
    <property type="entry name" value="MdcG"/>
    <property type="match status" value="1"/>
</dbReference>
<gene>
    <name evidence="5" type="ORF">U0042_28060</name>
</gene>
<dbReference type="Pfam" id="PF20866">
    <property type="entry name" value="MdcG_N"/>
    <property type="match status" value="1"/>
</dbReference>
<evidence type="ECO:0000313" key="5">
    <source>
        <dbReference type="EMBL" id="WQD77842.1"/>
    </source>
</evidence>
<dbReference type="RefSeq" id="WP_114812715.1">
    <property type="nucleotide sequence ID" value="NZ_CP139965.1"/>
</dbReference>
<keyword evidence="1" id="KW-0808">Transferase</keyword>
<keyword evidence="6" id="KW-1185">Reference proteome</keyword>
<reference evidence="5 6" key="1">
    <citation type="submission" date="2023-12" db="EMBL/GenBank/DDBJ databases">
        <title>Genome sequencing and assembly of bacterial species from a model synthetic community.</title>
        <authorList>
            <person name="Hogle S.L."/>
        </authorList>
    </citation>
    <scope>NUCLEOTIDE SEQUENCE [LARGE SCALE GENOMIC DNA]</scope>
    <source>
        <strain evidence="5 6">HAMBI 2494</strain>
    </source>
</reference>
<accession>A0ABZ0WKF7</accession>
<evidence type="ECO:0000256" key="1">
    <source>
        <dbReference type="ARBA" id="ARBA00022679"/>
    </source>
</evidence>
<evidence type="ECO:0000313" key="6">
    <source>
        <dbReference type="Proteomes" id="UP001325479"/>
    </source>
</evidence>
<proteinExistence type="predicted"/>
<dbReference type="EMBL" id="CP139965">
    <property type="protein sequence ID" value="WQD77842.1"/>
    <property type="molecule type" value="Genomic_DNA"/>
</dbReference>
<protein>
    <submittedName>
        <fullName evidence="5">Malonate decarboxylase holo-ACP synthase</fullName>
    </submittedName>
</protein>
<dbReference type="InterPro" id="IPR017557">
    <property type="entry name" value="Holo-ACP_synthase"/>
</dbReference>
<feature type="domain" description="Phosphoribosyl-dephospho-CoA transferase MdcG C-terminal" evidence="3">
    <location>
        <begin position="135"/>
        <end position="252"/>
    </location>
</feature>
<evidence type="ECO:0000256" key="2">
    <source>
        <dbReference type="ARBA" id="ARBA00022695"/>
    </source>
</evidence>
<dbReference type="Proteomes" id="UP001325479">
    <property type="component" value="Chromosome"/>
</dbReference>
<keyword evidence="2" id="KW-0548">Nucleotidyltransferase</keyword>
<name>A0ABZ0WKF7_9BURK</name>
<dbReference type="InterPro" id="IPR048903">
    <property type="entry name" value="MdcG_N"/>
</dbReference>
<dbReference type="NCBIfam" id="TIGR03135">
    <property type="entry name" value="malonate_mdcG"/>
    <property type="match status" value="1"/>
</dbReference>
<evidence type="ECO:0000259" key="3">
    <source>
        <dbReference type="Pfam" id="PF10620"/>
    </source>
</evidence>
<dbReference type="NCBIfam" id="NF002332">
    <property type="entry name" value="PRK01293.1"/>
    <property type="match status" value="1"/>
</dbReference>
<dbReference type="InterPro" id="IPR049180">
    <property type="entry name" value="MdcG_C"/>
</dbReference>
<feature type="domain" description="Phosphoribosyl-dephospho-CoA transferase MdcG N-terminal" evidence="4">
    <location>
        <begin position="53"/>
        <end position="123"/>
    </location>
</feature>
<organism evidence="5 6">
    <name type="scientific">Paraburkholderia kururiensis</name>
    <dbReference type="NCBI Taxonomy" id="984307"/>
    <lineage>
        <taxon>Bacteria</taxon>
        <taxon>Pseudomonadati</taxon>
        <taxon>Pseudomonadota</taxon>
        <taxon>Betaproteobacteria</taxon>
        <taxon>Burkholderiales</taxon>
        <taxon>Burkholderiaceae</taxon>
        <taxon>Paraburkholderia</taxon>
    </lineage>
</organism>